<dbReference type="SUPFAM" id="SSF48452">
    <property type="entry name" value="TPR-like"/>
    <property type="match status" value="1"/>
</dbReference>
<evidence type="ECO:0000313" key="4">
    <source>
        <dbReference type="Proteomes" id="UP000076532"/>
    </source>
</evidence>
<protein>
    <recommendedName>
        <fullName evidence="5">TPR-like protein</fullName>
    </recommendedName>
</protein>
<dbReference type="AlphaFoldDB" id="A0A166LC87"/>
<name>A0A166LC87_9AGAM</name>
<dbReference type="GO" id="GO:0016020">
    <property type="term" value="C:membrane"/>
    <property type="evidence" value="ECO:0007669"/>
    <property type="project" value="TreeGrafter"/>
</dbReference>
<sequence length="145" mass="15757">MTKLISVELKEEGNKLYAQKNYSEAYQKYTAAIAEDTKNPVLYANRAACSMGQKMYTLARDDAQKVAIKDVPLKLEVAAATYLDPGYPRAWARLAAAQDALARLEGGATSSIANWRKALDALPKSELGAAGRKQKAEYEAGLLDA</sequence>
<dbReference type="EMBL" id="KV417537">
    <property type="protein sequence ID" value="KZP22801.1"/>
    <property type="molecule type" value="Genomic_DNA"/>
</dbReference>
<evidence type="ECO:0000256" key="1">
    <source>
        <dbReference type="ARBA" id="ARBA00022737"/>
    </source>
</evidence>
<organism evidence="3 4">
    <name type="scientific">Athelia psychrophila</name>
    <dbReference type="NCBI Taxonomy" id="1759441"/>
    <lineage>
        <taxon>Eukaryota</taxon>
        <taxon>Fungi</taxon>
        <taxon>Dikarya</taxon>
        <taxon>Basidiomycota</taxon>
        <taxon>Agaricomycotina</taxon>
        <taxon>Agaricomycetes</taxon>
        <taxon>Agaricomycetidae</taxon>
        <taxon>Atheliales</taxon>
        <taxon>Atheliaceae</taxon>
        <taxon>Athelia</taxon>
    </lineage>
</organism>
<dbReference type="GO" id="GO:0006620">
    <property type="term" value="P:post-translational protein targeting to endoplasmic reticulum membrane"/>
    <property type="evidence" value="ECO:0007669"/>
    <property type="project" value="TreeGrafter"/>
</dbReference>
<evidence type="ECO:0000313" key="3">
    <source>
        <dbReference type="EMBL" id="KZP22801.1"/>
    </source>
</evidence>
<dbReference type="OrthoDB" id="2423701at2759"/>
<dbReference type="Proteomes" id="UP000076532">
    <property type="component" value="Unassembled WGS sequence"/>
</dbReference>
<dbReference type="Gene3D" id="1.25.40.10">
    <property type="entry name" value="Tetratricopeptide repeat domain"/>
    <property type="match status" value="1"/>
</dbReference>
<proteinExistence type="predicted"/>
<keyword evidence="2" id="KW-0802">TPR repeat</keyword>
<dbReference type="PANTHER" id="PTHR45831:SF2">
    <property type="entry name" value="LD24721P"/>
    <property type="match status" value="1"/>
</dbReference>
<dbReference type="STRING" id="436010.A0A166LC87"/>
<keyword evidence="4" id="KW-1185">Reference proteome</keyword>
<dbReference type="InterPro" id="IPR011990">
    <property type="entry name" value="TPR-like_helical_dom_sf"/>
</dbReference>
<reference evidence="3 4" key="1">
    <citation type="journal article" date="2016" name="Mol. Biol. Evol.">
        <title>Comparative Genomics of Early-Diverging Mushroom-Forming Fungi Provides Insights into the Origins of Lignocellulose Decay Capabilities.</title>
        <authorList>
            <person name="Nagy L.G."/>
            <person name="Riley R."/>
            <person name="Tritt A."/>
            <person name="Adam C."/>
            <person name="Daum C."/>
            <person name="Floudas D."/>
            <person name="Sun H."/>
            <person name="Yadav J.S."/>
            <person name="Pangilinan J."/>
            <person name="Larsson K.H."/>
            <person name="Matsuura K."/>
            <person name="Barry K."/>
            <person name="Labutti K."/>
            <person name="Kuo R."/>
            <person name="Ohm R.A."/>
            <person name="Bhattacharya S.S."/>
            <person name="Shirouzu T."/>
            <person name="Yoshinaga Y."/>
            <person name="Martin F.M."/>
            <person name="Grigoriev I.V."/>
            <person name="Hibbett D.S."/>
        </authorList>
    </citation>
    <scope>NUCLEOTIDE SEQUENCE [LARGE SCALE GENOMIC DNA]</scope>
    <source>
        <strain evidence="3 4">CBS 109695</strain>
    </source>
</reference>
<keyword evidence="1" id="KW-0677">Repeat</keyword>
<dbReference type="PANTHER" id="PTHR45831">
    <property type="entry name" value="LD24721P"/>
    <property type="match status" value="1"/>
</dbReference>
<dbReference type="GO" id="GO:0072380">
    <property type="term" value="C:TRC complex"/>
    <property type="evidence" value="ECO:0007669"/>
    <property type="project" value="TreeGrafter"/>
</dbReference>
<gene>
    <name evidence="3" type="ORF">FIBSPDRAFT_890151</name>
</gene>
<dbReference type="GO" id="GO:0060090">
    <property type="term" value="F:molecular adaptor activity"/>
    <property type="evidence" value="ECO:0007669"/>
    <property type="project" value="TreeGrafter"/>
</dbReference>
<evidence type="ECO:0008006" key="5">
    <source>
        <dbReference type="Google" id="ProtNLM"/>
    </source>
</evidence>
<dbReference type="InterPro" id="IPR047150">
    <property type="entry name" value="SGT"/>
</dbReference>
<evidence type="ECO:0000256" key="2">
    <source>
        <dbReference type="ARBA" id="ARBA00022803"/>
    </source>
</evidence>
<accession>A0A166LC87</accession>